<dbReference type="SUPFAM" id="SSF55811">
    <property type="entry name" value="Nudix"/>
    <property type="match status" value="1"/>
</dbReference>
<evidence type="ECO:0000256" key="10">
    <source>
        <dbReference type="ARBA" id="ARBA00035861"/>
    </source>
</evidence>
<evidence type="ECO:0000256" key="2">
    <source>
        <dbReference type="ARBA" id="ARBA00005582"/>
    </source>
</evidence>
<dbReference type="Pfam" id="PF00293">
    <property type="entry name" value="NUDIX"/>
    <property type="match status" value="1"/>
</dbReference>
<name>A0A4R2KST1_9FIRM</name>
<keyword evidence="16" id="KW-1185">Reference proteome</keyword>
<dbReference type="InterPro" id="IPR015797">
    <property type="entry name" value="NUDIX_hydrolase-like_dom_sf"/>
</dbReference>
<accession>A0A4R2KST1</accession>
<keyword evidence="4" id="KW-0235">DNA replication</keyword>
<dbReference type="InterPro" id="IPR047127">
    <property type="entry name" value="MutT-like"/>
</dbReference>
<dbReference type="GO" id="GO:0044716">
    <property type="term" value="F:8-oxo-GDP phosphatase activity"/>
    <property type="evidence" value="ECO:0007669"/>
    <property type="project" value="TreeGrafter"/>
</dbReference>
<evidence type="ECO:0000256" key="5">
    <source>
        <dbReference type="ARBA" id="ARBA00022723"/>
    </source>
</evidence>
<dbReference type="PANTHER" id="PTHR47707">
    <property type="entry name" value="8-OXO-DGTP DIPHOSPHATASE"/>
    <property type="match status" value="1"/>
</dbReference>
<organism evidence="15 16">
    <name type="scientific">Marinisporobacter balticus</name>
    <dbReference type="NCBI Taxonomy" id="2018667"/>
    <lineage>
        <taxon>Bacteria</taxon>
        <taxon>Bacillati</taxon>
        <taxon>Bacillota</taxon>
        <taxon>Clostridia</taxon>
        <taxon>Peptostreptococcales</taxon>
        <taxon>Thermotaleaceae</taxon>
        <taxon>Marinisporobacter</taxon>
    </lineage>
</organism>
<feature type="binding site" evidence="13">
    <location>
        <position position="35"/>
    </location>
    <ligand>
        <name>Mg(2+)</name>
        <dbReference type="ChEBI" id="CHEBI:18420"/>
    </ligand>
</feature>
<feature type="binding site" evidence="13">
    <location>
        <position position="55"/>
    </location>
    <ligand>
        <name>Mg(2+)</name>
        <dbReference type="ChEBI" id="CHEBI:18420"/>
    </ligand>
</feature>
<dbReference type="InterPro" id="IPR000086">
    <property type="entry name" value="NUDIX_hydrolase_dom"/>
</dbReference>
<dbReference type="GO" id="GO:0046872">
    <property type="term" value="F:metal ion binding"/>
    <property type="evidence" value="ECO:0007669"/>
    <property type="project" value="UniProtKB-KW"/>
</dbReference>
<dbReference type="RefSeq" id="WP_132243947.1">
    <property type="nucleotide sequence ID" value="NZ_SLWV01000006.1"/>
</dbReference>
<gene>
    <name evidence="15" type="ORF">EV214_10673</name>
</gene>
<evidence type="ECO:0000256" key="4">
    <source>
        <dbReference type="ARBA" id="ARBA00022705"/>
    </source>
</evidence>
<feature type="binding site" evidence="12">
    <location>
        <begin position="32"/>
        <end position="35"/>
    </location>
    <ligand>
        <name>8-oxo-dGTP</name>
        <dbReference type="ChEBI" id="CHEBI:77896"/>
    </ligand>
</feature>
<evidence type="ECO:0000256" key="12">
    <source>
        <dbReference type="PIRSR" id="PIRSR603561-1"/>
    </source>
</evidence>
<dbReference type="PANTHER" id="PTHR47707:SF1">
    <property type="entry name" value="NUDIX HYDROLASE FAMILY PROTEIN"/>
    <property type="match status" value="1"/>
</dbReference>
<dbReference type="GO" id="GO:0006281">
    <property type="term" value="P:DNA repair"/>
    <property type="evidence" value="ECO:0007669"/>
    <property type="project" value="UniProtKB-KW"/>
</dbReference>
<dbReference type="EMBL" id="SLWV01000006">
    <property type="protein sequence ID" value="TCO77431.1"/>
    <property type="molecule type" value="Genomic_DNA"/>
</dbReference>
<proteinExistence type="inferred from homology"/>
<evidence type="ECO:0000313" key="16">
    <source>
        <dbReference type="Proteomes" id="UP000294919"/>
    </source>
</evidence>
<evidence type="ECO:0000256" key="6">
    <source>
        <dbReference type="ARBA" id="ARBA00022763"/>
    </source>
</evidence>
<evidence type="ECO:0000256" key="3">
    <source>
        <dbReference type="ARBA" id="ARBA00022457"/>
    </source>
</evidence>
<evidence type="ECO:0000256" key="11">
    <source>
        <dbReference type="ARBA" id="ARBA00038905"/>
    </source>
</evidence>
<evidence type="ECO:0000256" key="7">
    <source>
        <dbReference type="ARBA" id="ARBA00022801"/>
    </source>
</evidence>
<evidence type="ECO:0000313" key="15">
    <source>
        <dbReference type="EMBL" id="TCO77431.1"/>
    </source>
</evidence>
<evidence type="ECO:0000259" key="14">
    <source>
        <dbReference type="PROSITE" id="PS51462"/>
    </source>
</evidence>
<keyword evidence="3" id="KW-0515">Mutator protein</keyword>
<evidence type="ECO:0000256" key="8">
    <source>
        <dbReference type="ARBA" id="ARBA00022842"/>
    </source>
</evidence>
<keyword evidence="5 13" id="KW-0479">Metal-binding</keyword>
<comment type="cofactor">
    <cofactor evidence="1 13">
        <name>Mg(2+)</name>
        <dbReference type="ChEBI" id="CHEBI:18420"/>
    </cofactor>
</comment>
<keyword evidence="6" id="KW-0227">DNA damage</keyword>
<dbReference type="Gene3D" id="3.90.79.10">
    <property type="entry name" value="Nucleoside Triphosphate Pyrophosphohydrolase"/>
    <property type="match status" value="1"/>
</dbReference>
<dbReference type="GO" id="GO:0044715">
    <property type="term" value="F:8-oxo-dGDP phosphatase activity"/>
    <property type="evidence" value="ECO:0007669"/>
    <property type="project" value="TreeGrafter"/>
</dbReference>
<dbReference type="InterPro" id="IPR003561">
    <property type="entry name" value="Mutator_MutT"/>
</dbReference>
<dbReference type="Proteomes" id="UP000294919">
    <property type="component" value="Unassembled WGS sequence"/>
</dbReference>
<reference evidence="15 16" key="1">
    <citation type="submission" date="2019-03" db="EMBL/GenBank/DDBJ databases">
        <title>Genomic Encyclopedia of Type Strains, Phase IV (KMG-IV): sequencing the most valuable type-strain genomes for metagenomic binning, comparative biology and taxonomic classification.</title>
        <authorList>
            <person name="Goeker M."/>
        </authorList>
    </citation>
    <scope>NUCLEOTIDE SEQUENCE [LARGE SCALE GENOMIC DNA]</scope>
    <source>
        <strain evidence="15 16">DSM 102940</strain>
    </source>
</reference>
<feature type="binding site" evidence="12">
    <location>
        <position position="21"/>
    </location>
    <ligand>
        <name>8-oxo-dGTP</name>
        <dbReference type="ChEBI" id="CHEBI:77896"/>
    </ligand>
</feature>
<comment type="caution">
    <text evidence="15">The sequence shown here is derived from an EMBL/GenBank/DDBJ whole genome shotgun (WGS) entry which is preliminary data.</text>
</comment>
<dbReference type="GO" id="GO:0006260">
    <property type="term" value="P:DNA replication"/>
    <property type="evidence" value="ECO:0007669"/>
    <property type="project" value="UniProtKB-KW"/>
</dbReference>
<keyword evidence="7" id="KW-0378">Hydrolase</keyword>
<protein>
    <recommendedName>
        <fullName evidence="11">8-oxo-dGTP diphosphatase</fullName>
        <ecNumber evidence="11">3.6.1.55</ecNumber>
    </recommendedName>
</protein>
<dbReference type="PROSITE" id="PS51462">
    <property type="entry name" value="NUDIX"/>
    <property type="match status" value="1"/>
</dbReference>
<dbReference type="GO" id="GO:0008413">
    <property type="term" value="F:8-oxo-7,8-dihydroguanosine triphosphate pyrophosphatase activity"/>
    <property type="evidence" value="ECO:0007669"/>
    <property type="project" value="InterPro"/>
</dbReference>
<keyword evidence="8 13" id="KW-0460">Magnesium</keyword>
<dbReference type="InterPro" id="IPR020476">
    <property type="entry name" value="Nudix_hydrolase"/>
</dbReference>
<keyword evidence="9" id="KW-0234">DNA repair</keyword>
<dbReference type="NCBIfam" id="TIGR00586">
    <property type="entry name" value="mutt"/>
    <property type="match status" value="1"/>
</dbReference>
<sequence>MIDVVAAIIINEQQQILIAKRKEEKMLGGYWEFPGGKIESGETAEESLIRELMEEMHIDIKIYKYFGENIYTYERETIKLIGYIAEIVKGKIILTDHSDYKWVKKQELTKYNMAPADIYFIKKLEKEASI</sequence>
<evidence type="ECO:0000256" key="13">
    <source>
        <dbReference type="PIRSR" id="PIRSR603561-2"/>
    </source>
</evidence>
<evidence type="ECO:0000256" key="9">
    <source>
        <dbReference type="ARBA" id="ARBA00023204"/>
    </source>
</evidence>
<dbReference type="OrthoDB" id="9810648at2"/>
<comment type="similarity">
    <text evidence="2">Belongs to the Nudix hydrolase family.</text>
</comment>
<evidence type="ECO:0000256" key="1">
    <source>
        <dbReference type="ARBA" id="ARBA00001946"/>
    </source>
</evidence>
<dbReference type="CDD" id="cd03425">
    <property type="entry name" value="NUDIX_MutT_NudA_like"/>
    <property type="match status" value="1"/>
</dbReference>
<dbReference type="GO" id="GO:0035539">
    <property type="term" value="F:8-oxo-7,8-dihydrodeoxyguanosine triphosphate pyrophosphatase activity"/>
    <property type="evidence" value="ECO:0007669"/>
    <property type="project" value="UniProtKB-EC"/>
</dbReference>
<dbReference type="EC" id="3.6.1.55" evidence="11"/>
<feature type="domain" description="Nudix hydrolase" evidence="14">
    <location>
        <begin position="1"/>
        <end position="126"/>
    </location>
</feature>
<comment type="catalytic activity">
    <reaction evidence="10">
        <text>8-oxo-dGTP + H2O = 8-oxo-dGMP + diphosphate + H(+)</text>
        <dbReference type="Rhea" id="RHEA:31575"/>
        <dbReference type="ChEBI" id="CHEBI:15377"/>
        <dbReference type="ChEBI" id="CHEBI:15378"/>
        <dbReference type="ChEBI" id="CHEBI:33019"/>
        <dbReference type="ChEBI" id="CHEBI:63224"/>
        <dbReference type="ChEBI" id="CHEBI:77896"/>
        <dbReference type="EC" id="3.6.1.55"/>
    </reaction>
</comment>
<dbReference type="AlphaFoldDB" id="A0A4R2KST1"/>
<dbReference type="PRINTS" id="PR00502">
    <property type="entry name" value="NUDIXFAMILY"/>
</dbReference>